<protein>
    <submittedName>
        <fullName evidence="2">Uncharacterized protein</fullName>
    </submittedName>
</protein>
<evidence type="ECO:0000313" key="3">
    <source>
        <dbReference type="Proteomes" id="UP000640489"/>
    </source>
</evidence>
<accession>A0A930VJ84</accession>
<proteinExistence type="predicted"/>
<dbReference type="EMBL" id="JADKPN010000018">
    <property type="protein sequence ID" value="MBF4765755.1"/>
    <property type="molecule type" value="Genomic_DNA"/>
</dbReference>
<dbReference type="RefSeq" id="WP_194708936.1">
    <property type="nucleotide sequence ID" value="NZ_JADKPN010000018.1"/>
</dbReference>
<dbReference type="Proteomes" id="UP000640489">
    <property type="component" value="Unassembled WGS sequence"/>
</dbReference>
<comment type="caution">
    <text evidence="2">The sequence shown here is derived from an EMBL/GenBank/DDBJ whole genome shotgun (WGS) entry which is preliminary data.</text>
</comment>
<feature type="region of interest" description="Disordered" evidence="1">
    <location>
        <begin position="1"/>
        <end position="92"/>
    </location>
</feature>
<feature type="compositionally biased region" description="Basic and acidic residues" evidence="1">
    <location>
        <begin position="44"/>
        <end position="68"/>
    </location>
</feature>
<reference evidence="2" key="1">
    <citation type="submission" date="2020-11" db="EMBL/GenBank/DDBJ databases">
        <title>Nocardioides sp. nov., isolated from Soil of Cynanchum wilfordii Hemsley rhizosphere.</title>
        <authorList>
            <person name="Lee J.-S."/>
            <person name="Suh M.K."/>
            <person name="Kim J.-S."/>
        </authorList>
    </citation>
    <scope>NUCLEOTIDE SEQUENCE</scope>
    <source>
        <strain evidence="2">KCTC 19275</strain>
    </source>
</reference>
<evidence type="ECO:0000313" key="2">
    <source>
        <dbReference type="EMBL" id="MBF4765755.1"/>
    </source>
</evidence>
<feature type="compositionally biased region" description="Polar residues" evidence="1">
    <location>
        <begin position="30"/>
        <end position="43"/>
    </location>
</feature>
<name>A0A930VJ84_9ACTN</name>
<feature type="compositionally biased region" description="Polar residues" evidence="1">
    <location>
        <begin position="1"/>
        <end position="16"/>
    </location>
</feature>
<evidence type="ECO:0000256" key="1">
    <source>
        <dbReference type="SAM" id="MobiDB-lite"/>
    </source>
</evidence>
<sequence>MSASDPNDVQESTPGSSGPERAEGGMGVSSERTGSTGPGQHTTDGLRDTSTDDSDVPREDLPPEQRPDVDEENPVGIEPKAGYPSLDPRSDA</sequence>
<organism evidence="2 3">
    <name type="scientific">Nocardioides islandensis</name>
    <dbReference type="NCBI Taxonomy" id="433663"/>
    <lineage>
        <taxon>Bacteria</taxon>
        <taxon>Bacillati</taxon>
        <taxon>Actinomycetota</taxon>
        <taxon>Actinomycetes</taxon>
        <taxon>Propionibacteriales</taxon>
        <taxon>Nocardioidaceae</taxon>
        <taxon>Nocardioides</taxon>
    </lineage>
</organism>
<dbReference type="AlphaFoldDB" id="A0A930VJ84"/>
<gene>
    <name evidence="2" type="ORF">ISU07_21700</name>
</gene>
<keyword evidence="3" id="KW-1185">Reference proteome</keyword>